<dbReference type="Pfam" id="PF00431">
    <property type="entry name" value="CUB"/>
    <property type="match status" value="4"/>
</dbReference>
<evidence type="ECO:0000256" key="5">
    <source>
        <dbReference type="ARBA" id="ARBA00022737"/>
    </source>
</evidence>
<dbReference type="Gene3D" id="2.60.120.290">
    <property type="entry name" value="Spermadhesin, CUB domain"/>
    <property type="match status" value="3"/>
</dbReference>
<dbReference type="InterPro" id="IPR001881">
    <property type="entry name" value="EGF-like_Ca-bd_dom"/>
</dbReference>
<keyword evidence="1 11" id="KW-0245">EGF-like domain</keyword>
<dbReference type="PROSITE" id="PS01180">
    <property type="entry name" value="CUB"/>
    <property type="match status" value="3"/>
</dbReference>
<dbReference type="Pfam" id="PF14670">
    <property type="entry name" value="FXa_inhibition"/>
    <property type="match status" value="1"/>
</dbReference>
<dbReference type="PROSITE" id="PS00010">
    <property type="entry name" value="ASX_HYDROXYL"/>
    <property type="match status" value="2"/>
</dbReference>
<feature type="domain" description="CUB" evidence="12">
    <location>
        <begin position="42"/>
        <end position="150"/>
    </location>
</feature>
<keyword evidence="15" id="KW-1185">Reference proteome</keyword>
<evidence type="ECO:0000256" key="9">
    <source>
        <dbReference type="ARBA" id="ARBA00023145"/>
    </source>
</evidence>
<protein>
    <submittedName>
        <fullName evidence="16">LOW QUALITY PROTEIN: tolloid-like protein 1</fullName>
    </submittedName>
</protein>
<evidence type="ECO:0000256" key="1">
    <source>
        <dbReference type="ARBA" id="ARBA00022536"/>
    </source>
</evidence>
<keyword evidence="4" id="KW-0732">Signal</keyword>
<evidence type="ECO:0000259" key="13">
    <source>
        <dbReference type="PROSITE" id="PS50026"/>
    </source>
</evidence>
<keyword evidence="6" id="KW-0378">Hydrolase</keyword>
<keyword evidence="8" id="KW-0482">Metalloprotease</keyword>
<dbReference type="InterPro" id="IPR018097">
    <property type="entry name" value="EGF_Ca-bd_CS"/>
</dbReference>
<feature type="domain" description="CUB" evidence="12">
    <location>
        <begin position="151"/>
        <end position="339"/>
    </location>
</feature>
<keyword evidence="10" id="KW-1015">Disulfide bond</keyword>
<dbReference type="InterPro" id="IPR000859">
    <property type="entry name" value="CUB_dom"/>
</dbReference>
<dbReference type="Proteomes" id="UP000695022">
    <property type="component" value="Unplaced"/>
</dbReference>
<keyword evidence="5" id="KW-0677">Repeat</keyword>
<dbReference type="PROSITE" id="PS01187">
    <property type="entry name" value="EGF_CA"/>
    <property type="match status" value="2"/>
</dbReference>
<reference evidence="16" key="1">
    <citation type="submission" date="2025-08" db="UniProtKB">
        <authorList>
            <consortium name="RefSeq"/>
        </authorList>
    </citation>
    <scope>IDENTIFICATION</scope>
</reference>
<sequence length="494" mass="54779">MLDTILPRLKTGELDRPAIGQRVRLSEGDIRQANLLYQCHACGRTMQASTGNFTSPVGLSAPIVCQWRISATMGETIVLAITRLDLPRDCSDAYLEIRDGYWKKSPLLARFCGTDVPQTLTSLTNRLLIDYHTSKSISGFDGFEASYEAVCGGEITADEGALQSPNYPDDYTPDKHCVWKITVAVGSQVALKFQSFFVESHDDCLYDYVEIRDGHEDDSELLEKDECAQGDHGCQHACVNTLGSYRCECRIGFELHSDGRRCEDCEYDWVEVISELSPDSTSRSKDGSVSLHGVYCGRGLPARQVLPEVVTSVSNRLRVEFNSDKSVQKSGFAAVFFIDMDECAIDNGGCQHVCKNTIGSYACECHNGYTLHADAHGCKEGGCHHRITAPTGEISSPNWPNYYQSRKDCEWYLVTTPGHRVKLAFGFFEMEPHQDCAYDHITLYDGNATAAQTLGRFCGSKIPHPIVSSGNRLLVTFHSDASVQRRGFLARHVS</sequence>
<feature type="domain" description="EGF-like" evidence="13">
    <location>
        <begin position="223"/>
        <end position="263"/>
    </location>
</feature>
<feature type="domain" description="EGF-like" evidence="13">
    <location>
        <begin position="339"/>
        <end position="374"/>
    </location>
</feature>
<keyword evidence="7" id="KW-0862">Zinc</keyword>
<proteinExistence type="predicted"/>
<dbReference type="CDD" id="cd00041">
    <property type="entry name" value="CUB"/>
    <property type="match status" value="3"/>
</dbReference>
<evidence type="ECO:0000256" key="7">
    <source>
        <dbReference type="ARBA" id="ARBA00022833"/>
    </source>
</evidence>
<evidence type="ECO:0000256" key="8">
    <source>
        <dbReference type="ARBA" id="ARBA00023049"/>
    </source>
</evidence>
<dbReference type="Gene3D" id="2.10.25.10">
    <property type="entry name" value="Laminin"/>
    <property type="match status" value="2"/>
</dbReference>
<dbReference type="InterPro" id="IPR049883">
    <property type="entry name" value="NOTCH1_EGF-like"/>
</dbReference>
<dbReference type="PROSITE" id="PS01186">
    <property type="entry name" value="EGF_2"/>
    <property type="match status" value="1"/>
</dbReference>
<dbReference type="Pfam" id="PF07645">
    <property type="entry name" value="EGF_CA"/>
    <property type="match status" value="1"/>
</dbReference>
<evidence type="ECO:0000256" key="3">
    <source>
        <dbReference type="ARBA" id="ARBA00022723"/>
    </source>
</evidence>
<dbReference type="PROSITE" id="PS51864">
    <property type="entry name" value="ASTACIN"/>
    <property type="match status" value="1"/>
</dbReference>
<organism evidence="15 16">
    <name type="scientific">Priapulus caudatus</name>
    <name type="common">Priapulid worm</name>
    <dbReference type="NCBI Taxonomy" id="37621"/>
    <lineage>
        <taxon>Eukaryota</taxon>
        <taxon>Metazoa</taxon>
        <taxon>Ecdysozoa</taxon>
        <taxon>Scalidophora</taxon>
        <taxon>Priapulida</taxon>
        <taxon>Priapulimorpha</taxon>
        <taxon>Priapulimorphida</taxon>
        <taxon>Priapulidae</taxon>
        <taxon>Priapulus</taxon>
    </lineage>
</organism>
<evidence type="ECO:0000256" key="10">
    <source>
        <dbReference type="ARBA" id="ARBA00023157"/>
    </source>
</evidence>
<dbReference type="RefSeq" id="XP_014679573.1">
    <property type="nucleotide sequence ID" value="XM_014824087.1"/>
</dbReference>
<dbReference type="SMART" id="SM00181">
    <property type="entry name" value="EGF"/>
    <property type="match status" value="2"/>
</dbReference>
<evidence type="ECO:0000256" key="11">
    <source>
        <dbReference type="PROSITE-ProRule" id="PRU00076"/>
    </source>
</evidence>
<evidence type="ECO:0000256" key="2">
    <source>
        <dbReference type="ARBA" id="ARBA00022670"/>
    </source>
</evidence>
<dbReference type="SUPFAM" id="SSF49854">
    <property type="entry name" value="Spermadhesin, CUB domain"/>
    <property type="match status" value="4"/>
</dbReference>
<dbReference type="SMART" id="SM00179">
    <property type="entry name" value="EGF_CA"/>
    <property type="match status" value="2"/>
</dbReference>
<name>A0ABM1F552_PRICU</name>
<keyword evidence="2" id="KW-0645">Protease</keyword>
<dbReference type="InterPro" id="IPR001506">
    <property type="entry name" value="Peptidase_M12A"/>
</dbReference>
<accession>A0ABM1F552</accession>
<dbReference type="InterPro" id="IPR000742">
    <property type="entry name" value="EGF"/>
</dbReference>
<dbReference type="PROSITE" id="PS50026">
    <property type="entry name" value="EGF_3"/>
    <property type="match status" value="2"/>
</dbReference>
<dbReference type="InterPro" id="IPR035914">
    <property type="entry name" value="Sperma_CUB_dom_sf"/>
</dbReference>
<dbReference type="SUPFAM" id="SSF57196">
    <property type="entry name" value="EGF/Laminin"/>
    <property type="match status" value="2"/>
</dbReference>
<dbReference type="InterPro" id="IPR000152">
    <property type="entry name" value="EGF-type_Asp/Asn_hydroxyl_site"/>
</dbReference>
<keyword evidence="9" id="KW-0865">Zymogen</keyword>
<dbReference type="PANTHER" id="PTHR24251">
    <property type="entry name" value="OVOCHYMASE-RELATED"/>
    <property type="match status" value="1"/>
</dbReference>
<evidence type="ECO:0000256" key="4">
    <source>
        <dbReference type="ARBA" id="ARBA00022729"/>
    </source>
</evidence>
<evidence type="ECO:0000256" key="6">
    <source>
        <dbReference type="ARBA" id="ARBA00022801"/>
    </source>
</evidence>
<dbReference type="InterPro" id="IPR015446">
    <property type="entry name" value="BMP_1/tolloid-like"/>
</dbReference>
<feature type="domain" description="CUB" evidence="12">
    <location>
        <begin position="383"/>
        <end position="494"/>
    </location>
</feature>
<comment type="caution">
    <text evidence="11">Lacks conserved residue(s) required for the propagation of feature annotation.</text>
</comment>
<dbReference type="SMART" id="SM00042">
    <property type="entry name" value="CUB"/>
    <property type="match status" value="3"/>
</dbReference>
<feature type="domain" description="Peptidase M12A" evidence="14">
    <location>
        <begin position="1"/>
        <end position="40"/>
    </location>
</feature>
<dbReference type="PANTHER" id="PTHR24251:SF43">
    <property type="entry name" value="TOLLOID-LIKE PROTEIN 2"/>
    <property type="match status" value="1"/>
</dbReference>
<dbReference type="GeneID" id="106819455"/>
<evidence type="ECO:0000259" key="12">
    <source>
        <dbReference type="PROSITE" id="PS01180"/>
    </source>
</evidence>
<keyword evidence="3" id="KW-0479">Metal-binding</keyword>
<dbReference type="CDD" id="cd00054">
    <property type="entry name" value="EGF_CA"/>
    <property type="match status" value="2"/>
</dbReference>
<gene>
    <name evidence="16" type="primary">LOC106819455</name>
</gene>
<evidence type="ECO:0000313" key="15">
    <source>
        <dbReference type="Proteomes" id="UP000695022"/>
    </source>
</evidence>
<evidence type="ECO:0000259" key="14">
    <source>
        <dbReference type="PROSITE" id="PS51864"/>
    </source>
</evidence>
<feature type="non-terminal residue" evidence="16">
    <location>
        <position position="494"/>
    </location>
</feature>
<dbReference type="PIRSF" id="PIRSF001199">
    <property type="entry name" value="BMP_1/tolloid-like"/>
    <property type="match status" value="1"/>
</dbReference>
<evidence type="ECO:0000313" key="16">
    <source>
        <dbReference type="RefSeq" id="XP_014679573.1"/>
    </source>
</evidence>